<protein>
    <submittedName>
        <fullName evidence="1">Uncharacterized protein</fullName>
    </submittedName>
</protein>
<evidence type="ECO:0000313" key="2">
    <source>
        <dbReference type="Proteomes" id="UP000034164"/>
    </source>
</evidence>
<reference evidence="2" key="1">
    <citation type="journal article" date="2015" name="PLoS Genet.">
        <title>The dynamic genome and transcriptome of the human fungal pathogen Blastomyces and close relative Emmonsia.</title>
        <authorList>
            <person name="Munoz J.F."/>
            <person name="Gauthier G.M."/>
            <person name="Desjardins C.A."/>
            <person name="Gallo J.E."/>
            <person name="Holder J."/>
            <person name="Sullivan T.D."/>
            <person name="Marty A.J."/>
            <person name="Carmen J.C."/>
            <person name="Chen Z."/>
            <person name="Ding L."/>
            <person name="Gujja S."/>
            <person name="Magrini V."/>
            <person name="Misas E."/>
            <person name="Mitreva M."/>
            <person name="Priest M."/>
            <person name="Saif S."/>
            <person name="Whiston E.A."/>
            <person name="Young S."/>
            <person name="Zeng Q."/>
            <person name="Goldman W.E."/>
            <person name="Mardis E.R."/>
            <person name="Taylor J.W."/>
            <person name="McEwen J.G."/>
            <person name="Clay O.K."/>
            <person name="Klein B.S."/>
            <person name="Cuomo C.A."/>
        </authorList>
    </citation>
    <scope>NUCLEOTIDE SEQUENCE [LARGE SCALE GENOMIC DNA]</scope>
    <source>
        <strain evidence="2">UAMH 3008</strain>
    </source>
</reference>
<sequence length="106" mass="12407">MSSDMSSPLKFADTSFNIVDTFKRFKVETLPNYHSADYYPAQIGQQWRGLDCLAWPMTDPSFRESRYVFLKIFTAEYSTQNNEIDLYKQLDSAASEINHLEKTLYQ</sequence>
<accession>A0A0G2J0P0</accession>
<dbReference type="EMBL" id="LCZI01001067">
    <property type="protein sequence ID" value="KKZ62504.1"/>
    <property type="molecule type" value="Genomic_DNA"/>
</dbReference>
<dbReference type="VEuPathDB" id="FungiDB:EMCG_03085"/>
<name>A0A0G2J0P0_9EURO</name>
<proteinExistence type="predicted"/>
<dbReference type="AlphaFoldDB" id="A0A0G2J0P0"/>
<gene>
    <name evidence="1" type="ORF">EMCG_03085</name>
</gene>
<comment type="caution">
    <text evidence="1">The sequence shown here is derived from an EMBL/GenBank/DDBJ whole genome shotgun (WGS) entry which is preliminary data.</text>
</comment>
<evidence type="ECO:0000313" key="1">
    <source>
        <dbReference type="EMBL" id="KKZ62504.1"/>
    </source>
</evidence>
<dbReference type="Proteomes" id="UP000034164">
    <property type="component" value="Unassembled WGS sequence"/>
</dbReference>
<organism evidence="1 2">
    <name type="scientific">[Emmonsia] crescens</name>
    <dbReference type="NCBI Taxonomy" id="73230"/>
    <lineage>
        <taxon>Eukaryota</taxon>
        <taxon>Fungi</taxon>
        <taxon>Dikarya</taxon>
        <taxon>Ascomycota</taxon>
        <taxon>Pezizomycotina</taxon>
        <taxon>Eurotiomycetes</taxon>
        <taxon>Eurotiomycetidae</taxon>
        <taxon>Onygenales</taxon>
        <taxon>Ajellomycetaceae</taxon>
        <taxon>Emergomyces</taxon>
    </lineage>
</organism>